<name>A0ABS0T9V8_9STAP</name>
<evidence type="ECO:0000313" key="2">
    <source>
        <dbReference type="EMBL" id="MBI5975526.1"/>
    </source>
</evidence>
<dbReference type="SUPFAM" id="SSF110710">
    <property type="entry name" value="TTHA0583/YokD-like"/>
    <property type="match status" value="1"/>
</dbReference>
<dbReference type="PIRSF" id="PIRSF007510">
    <property type="entry name" value="UCP007510"/>
    <property type="match status" value="1"/>
</dbReference>
<evidence type="ECO:0000313" key="3">
    <source>
        <dbReference type="Proteomes" id="UP000751852"/>
    </source>
</evidence>
<dbReference type="NCBIfam" id="TIGR01440">
    <property type="entry name" value="TIGR01440 family protein"/>
    <property type="match status" value="1"/>
</dbReference>
<dbReference type="InterPro" id="IPR028345">
    <property type="entry name" value="Antibiotic_NAT-like"/>
</dbReference>
<organism evidence="2 3">
    <name type="scientific">Staphylococcus canis</name>
    <dbReference type="NCBI Taxonomy" id="2724942"/>
    <lineage>
        <taxon>Bacteria</taxon>
        <taxon>Bacillati</taxon>
        <taxon>Bacillota</taxon>
        <taxon>Bacilli</taxon>
        <taxon>Bacillales</taxon>
        <taxon>Staphylococcaceae</taxon>
        <taxon>Staphylococcus</taxon>
    </lineage>
</organism>
<proteinExistence type="inferred from homology"/>
<keyword evidence="3" id="KW-1185">Reference proteome</keyword>
<dbReference type="HAMAP" id="MF_00800">
    <property type="entry name" value="UPF0340"/>
    <property type="match status" value="1"/>
</dbReference>
<dbReference type="Gene3D" id="3.40.50.10360">
    <property type="entry name" value="Hypothetical protein TT1679"/>
    <property type="match status" value="1"/>
</dbReference>
<dbReference type="EMBL" id="JABANU010000018">
    <property type="protein sequence ID" value="MBI5975526.1"/>
    <property type="molecule type" value="Genomic_DNA"/>
</dbReference>
<dbReference type="Pfam" id="PF04260">
    <property type="entry name" value="DUF436"/>
    <property type="match status" value="1"/>
</dbReference>
<sequence length="175" mass="19164">MEGLQTLLDELKSQSFFKKGEICVVGCSTSEVNGQRIGTEGSLETAREIYEALSQIENETGVHFAFQGCEHINRAITIERQAFNPYTMEEVSVVPDVHAGGSLSTHAYRNMKDPIVVEHIQAQKGIDIGQTLIGMHLKHVAVPVRTSVKTIGEAIVTVATSRPKKIGGERAKYNL</sequence>
<accession>A0ABS0T9V8</accession>
<protein>
    <recommendedName>
        <fullName evidence="1">UPF0340 protein HHH54_07900</fullName>
    </recommendedName>
</protein>
<comment type="caution">
    <text evidence="2">The sequence shown here is derived from an EMBL/GenBank/DDBJ whole genome shotgun (WGS) entry which is preliminary data.</text>
</comment>
<dbReference type="Proteomes" id="UP000751852">
    <property type="component" value="Unassembled WGS sequence"/>
</dbReference>
<comment type="similarity">
    <text evidence="1">Belongs to the UPF0340 family.</text>
</comment>
<gene>
    <name evidence="2" type="ORF">HHH54_07900</name>
</gene>
<evidence type="ECO:0000256" key="1">
    <source>
        <dbReference type="HAMAP-Rule" id="MF_00800"/>
    </source>
</evidence>
<dbReference type="InterPro" id="IPR006340">
    <property type="entry name" value="DUF436"/>
</dbReference>
<reference evidence="2 3" key="1">
    <citation type="submission" date="2020-04" db="EMBL/GenBank/DDBJ databases">
        <title>Staphylococcus species from domestic dog.</title>
        <authorList>
            <person name="Paterson G.K."/>
        </authorList>
    </citation>
    <scope>NUCLEOTIDE SEQUENCE [LARGE SCALE GENOMIC DNA]</scope>
    <source>
        <strain evidence="2 3">H16/1A</strain>
    </source>
</reference>
<dbReference type="RefSeq" id="WP_198618302.1">
    <property type="nucleotide sequence ID" value="NZ_JABANU010000018.1"/>
</dbReference>